<reference evidence="2 3" key="1">
    <citation type="submission" date="2015-09" db="EMBL/GenBank/DDBJ databases">
        <title>Trachymyrmex zeteki WGS genome.</title>
        <authorList>
            <person name="Nygaard S."/>
            <person name="Hu H."/>
            <person name="Boomsma J."/>
            <person name="Zhang G."/>
        </authorList>
    </citation>
    <scope>NUCLEOTIDE SEQUENCE [LARGE SCALE GENOMIC DNA]</scope>
    <source>
        <strain evidence="2">Tzet28-1</strain>
        <tissue evidence="2">Whole body</tissue>
    </source>
</reference>
<name>A0A151X735_9HYME</name>
<sequence length="132" mass="14703">MQKTQREILNAQRNQNEILQQLLLAITSLNSRSGDTRVEGRTEQPEFQRTEMTSPRSQVSSAPSQHTTLGSISSSHAISLLASQIPEFGGQEAENVQLWIQRVEKVASIHKVSPDITLLAASSRLVKLAKRW</sequence>
<feature type="region of interest" description="Disordered" evidence="1">
    <location>
        <begin position="33"/>
        <end position="70"/>
    </location>
</feature>
<proteinExistence type="predicted"/>
<protein>
    <submittedName>
        <fullName evidence="2">Uncharacterized protein</fullName>
    </submittedName>
</protein>
<evidence type="ECO:0000313" key="2">
    <source>
        <dbReference type="EMBL" id="KYQ56120.1"/>
    </source>
</evidence>
<gene>
    <name evidence="2" type="ORF">ALC60_04960</name>
</gene>
<dbReference type="Proteomes" id="UP000075809">
    <property type="component" value="Unassembled WGS sequence"/>
</dbReference>
<feature type="compositionally biased region" description="Basic and acidic residues" evidence="1">
    <location>
        <begin position="34"/>
        <end position="49"/>
    </location>
</feature>
<evidence type="ECO:0000256" key="1">
    <source>
        <dbReference type="SAM" id="MobiDB-lite"/>
    </source>
</evidence>
<dbReference type="AlphaFoldDB" id="A0A151X735"/>
<organism evidence="2 3">
    <name type="scientific">Mycetomoellerius zeteki</name>
    <dbReference type="NCBI Taxonomy" id="64791"/>
    <lineage>
        <taxon>Eukaryota</taxon>
        <taxon>Metazoa</taxon>
        <taxon>Ecdysozoa</taxon>
        <taxon>Arthropoda</taxon>
        <taxon>Hexapoda</taxon>
        <taxon>Insecta</taxon>
        <taxon>Pterygota</taxon>
        <taxon>Neoptera</taxon>
        <taxon>Endopterygota</taxon>
        <taxon>Hymenoptera</taxon>
        <taxon>Apocrita</taxon>
        <taxon>Aculeata</taxon>
        <taxon>Formicoidea</taxon>
        <taxon>Formicidae</taxon>
        <taxon>Myrmicinae</taxon>
        <taxon>Mycetomoellerius</taxon>
    </lineage>
</organism>
<dbReference type="EMBL" id="KQ982467">
    <property type="protein sequence ID" value="KYQ56120.1"/>
    <property type="molecule type" value="Genomic_DNA"/>
</dbReference>
<dbReference type="STRING" id="64791.A0A151X735"/>
<evidence type="ECO:0000313" key="3">
    <source>
        <dbReference type="Proteomes" id="UP000075809"/>
    </source>
</evidence>
<accession>A0A151X735</accession>
<feature type="compositionally biased region" description="Polar residues" evidence="1">
    <location>
        <begin position="50"/>
        <end position="70"/>
    </location>
</feature>
<keyword evidence="3" id="KW-1185">Reference proteome</keyword>